<evidence type="ECO:0000256" key="3">
    <source>
        <dbReference type="PIRSR" id="PIRSR004848-1"/>
    </source>
</evidence>
<sequence length="224" mass="25540">MSIADNLKQVLAELPQGVRLVAVSKFHPNEAIEEAYQAGQRIFGESKVQEMTAKYETLPKDIEWHFIGHLQTNKIKYMIPYVEMIHGIDTYKLLAEVNKQAAKAGRIVNCLIQIHVAQEETKFGFSPEECKDMLHAGEWKELSHIRICGLMGMASNTDDVEQINREFCLLNRLFQEIKANWFADSDTFRELSMGMSHDYHEAIAAGSTLVRVGSKIFGERNYNT</sequence>
<dbReference type="HAMAP" id="MF_02087">
    <property type="entry name" value="PLP_homeostasis"/>
    <property type="match status" value="1"/>
</dbReference>
<dbReference type="NCBIfam" id="TIGR00044">
    <property type="entry name" value="YggS family pyridoxal phosphate-dependent enzyme"/>
    <property type="match status" value="1"/>
</dbReference>
<evidence type="ECO:0000313" key="8">
    <source>
        <dbReference type="EMBL" id="UVQ73869.1"/>
    </source>
</evidence>
<protein>
    <recommendedName>
        <fullName evidence="2">Pyridoxal phosphate homeostasis protein</fullName>
        <shortName evidence="2">PLP homeostasis protein</shortName>
    </recommendedName>
</protein>
<dbReference type="PANTHER" id="PTHR10146:SF14">
    <property type="entry name" value="PYRIDOXAL PHOSPHATE HOMEOSTASIS PROTEIN"/>
    <property type="match status" value="1"/>
</dbReference>
<evidence type="ECO:0000313" key="9">
    <source>
        <dbReference type="Proteomes" id="UP000095606"/>
    </source>
</evidence>
<evidence type="ECO:0000256" key="4">
    <source>
        <dbReference type="RuleBase" id="RU004514"/>
    </source>
</evidence>
<dbReference type="Gene3D" id="3.20.20.10">
    <property type="entry name" value="Alanine racemase"/>
    <property type="match status" value="1"/>
</dbReference>
<dbReference type="EMBL" id="CP103141">
    <property type="protein sequence ID" value="UVQ73869.1"/>
    <property type="molecule type" value="Genomic_DNA"/>
</dbReference>
<dbReference type="GO" id="GO:0030170">
    <property type="term" value="F:pyridoxal phosphate binding"/>
    <property type="evidence" value="ECO:0007669"/>
    <property type="project" value="UniProtKB-UniRule"/>
</dbReference>
<dbReference type="RefSeq" id="WP_010538563.1">
    <property type="nucleotide sequence ID" value="NZ_CABMFH010000014.1"/>
</dbReference>
<evidence type="ECO:0000259" key="5">
    <source>
        <dbReference type="Pfam" id="PF01168"/>
    </source>
</evidence>
<feature type="modified residue" description="N6-(pyridoxal phosphate)lysine" evidence="2 3">
    <location>
        <position position="25"/>
    </location>
</feature>
<evidence type="ECO:0000313" key="7">
    <source>
        <dbReference type="EMBL" id="MCS2794132.1"/>
    </source>
</evidence>
<dbReference type="InterPro" id="IPR001608">
    <property type="entry name" value="Ala_racemase_N"/>
</dbReference>
<comment type="similarity">
    <text evidence="2 4">Belongs to the pyridoxal phosphate-binding protein YggS/PROSC family.</text>
</comment>
<evidence type="ECO:0000313" key="10">
    <source>
        <dbReference type="Proteomes" id="UP001060104"/>
    </source>
</evidence>
<dbReference type="EMBL" id="CZAE01000003">
    <property type="protein sequence ID" value="CUO71327.1"/>
    <property type="molecule type" value="Genomic_DNA"/>
</dbReference>
<gene>
    <name evidence="6" type="ORF">ERS852461_00914</name>
    <name evidence="7" type="ORF">NXW97_19385</name>
    <name evidence="8" type="ORF">NXY30_23185</name>
</gene>
<reference evidence="7" key="2">
    <citation type="submission" date="2022-08" db="EMBL/GenBank/DDBJ databases">
        <title>Genome Sequencing of Bacteroides fragilis Group Isolates with Nanopore Technology.</title>
        <authorList>
            <person name="Tisza M.J."/>
            <person name="Smith D."/>
            <person name="Dekker J.P."/>
        </authorList>
    </citation>
    <scope>NUCLEOTIDE SEQUENCE</scope>
    <source>
        <strain evidence="7">BFG-351</strain>
        <strain evidence="8">BFG-527</strain>
    </source>
</reference>
<dbReference type="GeneID" id="69591043"/>
<comment type="cofactor">
    <cofactor evidence="3">
        <name>pyridoxal 5'-phosphate</name>
        <dbReference type="ChEBI" id="CHEBI:597326"/>
    </cofactor>
</comment>
<reference evidence="6 9" key="1">
    <citation type="submission" date="2015-09" db="EMBL/GenBank/DDBJ databases">
        <authorList>
            <consortium name="Pathogen Informatics"/>
        </authorList>
    </citation>
    <scope>NUCLEOTIDE SEQUENCE [LARGE SCALE GENOMIC DNA]</scope>
    <source>
        <strain evidence="6 9">2789STDY5834846</strain>
    </source>
</reference>
<dbReference type="InterPro" id="IPR011078">
    <property type="entry name" value="PyrdxlP_homeostasis"/>
</dbReference>
<dbReference type="Proteomes" id="UP001204548">
    <property type="component" value="Unassembled WGS sequence"/>
</dbReference>
<keyword evidence="10" id="KW-1185">Reference proteome</keyword>
<organism evidence="6 9">
    <name type="scientific">Bacteroides faecis</name>
    <dbReference type="NCBI Taxonomy" id="674529"/>
    <lineage>
        <taxon>Bacteria</taxon>
        <taxon>Pseudomonadati</taxon>
        <taxon>Bacteroidota</taxon>
        <taxon>Bacteroidia</taxon>
        <taxon>Bacteroidales</taxon>
        <taxon>Bacteroidaceae</taxon>
        <taxon>Bacteroides</taxon>
    </lineage>
</organism>
<dbReference type="EMBL" id="JANUTS010000001">
    <property type="protein sequence ID" value="MCS2794132.1"/>
    <property type="molecule type" value="Genomic_DNA"/>
</dbReference>
<proteinExistence type="inferred from homology"/>
<keyword evidence="1 2" id="KW-0663">Pyridoxal phosphate</keyword>
<dbReference type="AlphaFoldDB" id="A0A3E5GAM9"/>
<accession>A0A174HD72</accession>
<dbReference type="FunFam" id="3.20.20.10:FF:000024">
    <property type="entry name" value="Pyridoxal phosphate homeostasis protein"/>
    <property type="match status" value="1"/>
</dbReference>
<dbReference type="Pfam" id="PF01168">
    <property type="entry name" value="Ala_racemase_N"/>
    <property type="match status" value="1"/>
</dbReference>
<feature type="domain" description="Alanine racemase N-terminal" evidence="5">
    <location>
        <begin position="3"/>
        <end position="220"/>
    </location>
</feature>
<dbReference type="SUPFAM" id="SSF51419">
    <property type="entry name" value="PLP-binding barrel"/>
    <property type="match status" value="1"/>
</dbReference>
<accession>A0A3E5GAM9</accession>
<dbReference type="PIRSF" id="PIRSF004848">
    <property type="entry name" value="YBL036c_PLPDEIII"/>
    <property type="match status" value="1"/>
</dbReference>
<dbReference type="Proteomes" id="UP000095606">
    <property type="component" value="Unassembled WGS sequence"/>
</dbReference>
<evidence type="ECO:0000313" key="6">
    <source>
        <dbReference type="EMBL" id="CUO71327.1"/>
    </source>
</evidence>
<evidence type="ECO:0000256" key="1">
    <source>
        <dbReference type="ARBA" id="ARBA00022898"/>
    </source>
</evidence>
<name>A0A3E5GAM9_9BACE</name>
<dbReference type="InterPro" id="IPR029066">
    <property type="entry name" value="PLP-binding_barrel"/>
</dbReference>
<evidence type="ECO:0000256" key="2">
    <source>
        <dbReference type="HAMAP-Rule" id="MF_02087"/>
    </source>
</evidence>
<dbReference type="CDD" id="cd00635">
    <property type="entry name" value="PLPDE_III_YBL036c_like"/>
    <property type="match status" value="1"/>
</dbReference>
<comment type="function">
    <text evidence="2">Pyridoxal 5'-phosphate (PLP)-binding protein, which is involved in PLP homeostasis.</text>
</comment>
<dbReference type="Proteomes" id="UP001060104">
    <property type="component" value="Chromosome"/>
</dbReference>
<dbReference type="PANTHER" id="PTHR10146">
    <property type="entry name" value="PROLINE SYNTHETASE CO-TRANSCRIBED BACTERIAL HOMOLOG PROTEIN"/>
    <property type="match status" value="1"/>
</dbReference>